<dbReference type="AlphaFoldDB" id="A0A0W8F0C1"/>
<evidence type="ECO:0000259" key="1">
    <source>
        <dbReference type="Pfam" id="PF04071"/>
    </source>
</evidence>
<organism evidence="2">
    <name type="scientific">hydrocarbon metagenome</name>
    <dbReference type="NCBI Taxonomy" id="938273"/>
    <lineage>
        <taxon>unclassified sequences</taxon>
        <taxon>metagenomes</taxon>
        <taxon>ecological metagenomes</taxon>
    </lineage>
</organism>
<dbReference type="Pfam" id="PF01955">
    <property type="entry name" value="CbiZ"/>
    <property type="match status" value="1"/>
</dbReference>
<feature type="domain" description="Cysteine-rich small" evidence="1">
    <location>
        <begin position="201"/>
        <end position="281"/>
    </location>
</feature>
<dbReference type="InterPro" id="IPR052209">
    <property type="entry name" value="CbiZ"/>
</dbReference>
<gene>
    <name evidence="2" type="ORF">ASZ90_016017</name>
</gene>
<sequence>MRYYLRDGTLLVRGSFRAVSTGPGGGFGTARTLLNHTVPPDWNEPDPVRELTTIIAREGLPNDFFGLLTAVPMKHLCVLQYDFITAFISAGIGSRTINIIITSTEGLTDAALAGAIITATEAKAEALRELSRPVSGTPTDAVIVASEGELVHPYAGPLTEAGKRIRAAVLAGVPEALHRFEGAVTRDAPSYFIFSRYGGDHWIEWIARDCPYYPCHFAGQRCDFCYCPFYPCGDLSLGQWVASSSRNGSVWNCAGCTLLHEPEIADYLARNPDAPLRELKERRKRGTS</sequence>
<dbReference type="InterPro" id="IPR002808">
    <property type="entry name" value="AdoCbi_amidolase"/>
</dbReference>
<dbReference type="PANTHER" id="PTHR35336:SF5">
    <property type="entry name" value="ADENOSYLCOBINAMIDE AMIDOHYDROLASE"/>
    <property type="match status" value="1"/>
</dbReference>
<dbReference type="GO" id="GO:0043756">
    <property type="term" value="F:adenosylcobinamide hydrolase activity"/>
    <property type="evidence" value="ECO:0007669"/>
    <property type="project" value="UniProtKB-EC"/>
</dbReference>
<dbReference type="InterPro" id="IPR007212">
    <property type="entry name" value="Zf-like"/>
</dbReference>
<dbReference type="Pfam" id="PF04071">
    <property type="entry name" value="zf-like"/>
    <property type="match status" value="1"/>
</dbReference>
<evidence type="ECO:0000313" key="2">
    <source>
        <dbReference type="EMBL" id="KUG14340.1"/>
    </source>
</evidence>
<reference evidence="2" key="1">
    <citation type="journal article" date="2015" name="Proc. Natl. Acad. Sci. U.S.A.">
        <title>Networks of energetic and metabolic interactions define dynamics in microbial communities.</title>
        <authorList>
            <person name="Embree M."/>
            <person name="Liu J.K."/>
            <person name="Al-Bassam M.M."/>
            <person name="Zengler K."/>
        </authorList>
    </citation>
    <scope>NUCLEOTIDE SEQUENCE</scope>
</reference>
<dbReference type="EC" id="3.5.1.90" evidence="2"/>
<protein>
    <submittedName>
        <fullName evidence="2">Adenosylcobinamide amidohydrolase</fullName>
        <ecNumber evidence="2">3.5.1.90</ecNumber>
    </submittedName>
</protein>
<dbReference type="PANTHER" id="PTHR35336">
    <property type="entry name" value="ADENOSYLCOBINAMIDE AMIDOHYDROLASE"/>
    <property type="match status" value="1"/>
</dbReference>
<comment type="caution">
    <text evidence="2">The sequence shown here is derived from an EMBL/GenBank/DDBJ whole genome shotgun (WGS) entry which is preliminary data.</text>
</comment>
<proteinExistence type="predicted"/>
<keyword evidence="2" id="KW-0378">Hydrolase</keyword>
<dbReference type="EMBL" id="LNQE01001669">
    <property type="protein sequence ID" value="KUG14340.1"/>
    <property type="molecule type" value="Genomic_DNA"/>
</dbReference>
<accession>A0A0W8F0C1</accession>
<name>A0A0W8F0C1_9ZZZZ</name>